<organism evidence="2 3">
    <name type="scientific">Triparma retinervis</name>
    <dbReference type="NCBI Taxonomy" id="2557542"/>
    <lineage>
        <taxon>Eukaryota</taxon>
        <taxon>Sar</taxon>
        <taxon>Stramenopiles</taxon>
        <taxon>Ochrophyta</taxon>
        <taxon>Bolidophyceae</taxon>
        <taxon>Parmales</taxon>
        <taxon>Triparmaceae</taxon>
        <taxon>Triparma</taxon>
    </lineage>
</organism>
<dbReference type="AlphaFoldDB" id="A0A9W7FX59"/>
<feature type="region of interest" description="Disordered" evidence="1">
    <location>
        <begin position="630"/>
        <end position="706"/>
    </location>
</feature>
<feature type="compositionally biased region" description="Basic and acidic residues" evidence="1">
    <location>
        <begin position="686"/>
        <end position="697"/>
    </location>
</feature>
<feature type="compositionally biased region" description="Acidic residues" evidence="1">
    <location>
        <begin position="546"/>
        <end position="559"/>
    </location>
</feature>
<feature type="compositionally biased region" description="Acidic residues" evidence="1">
    <location>
        <begin position="630"/>
        <end position="640"/>
    </location>
</feature>
<feature type="compositionally biased region" description="Low complexity" evidence="1">
    <location>
        <begin position="528"/>
        <end position="539"/>
    </location>
</feature>
<feature type="non-terminal residue" evidence="2">
    <location>
        <position position="1"/>
    </location>
</feature>
<proteinExistence type="predicted"/>
<feature type="region of interest" description="Disordered" evidence="1">
    <location>
        <begin position="527"/>
        <end position="580"/>
    </location>
</feature>
<keyword evidence="3" id="KW-1185">Reference proteome</keyword>
<accession>A0A9W7FX59</accession>
<dbReference type="EMBL" id="BRXZ01008358">
    <property type="protein sequence ID" value="GMI25170.1"/>
    <property type="molecule type" value="Genomic_DNA"/>
</dbReference>
<evidence type="ECO:0000313" key="3">
    <source>
        <dbReference type="Proteomes" id="UP001165082"/>
    </source>
</evidence>
<comment type="caution">
    <text evidence="2">The sequence shown here is derived from an EMBL/GenBank/DDBJ whole genome shotgun (WGS) entry which is preliminary data.</text>
</comment>
<feature type="compositionally biased region" description="Basic and acidic residues" evidence="1">
    <location>
        <begin position="641"/>
        <end position="651"/>
    </location>
</feature>
<dbReference type="Proteomes" id="UP001165082">
    <property type="component" value="Unassembled WGS sequence"/>
</dbReference>
<feature type="compositionally biased region" description="Polar residues" evidence="1">
    <location>
        <begin position="665"/>
        <end position="679"/>
    </location>
</feature>
<evidence type="ECO:0000256" key="1">
    <source>
        <dbReference type="SAM" id="MobiDB-lite"/>
    </source>
</evidence>
<sequence length="706" mass="76898">GSAFTSCPQYTVGDTGVAGTSNVCTYLYGGHWKTISEGSPSPHGDTCLNYAVCGRSHGKVVVDVDEASASRQDEYYLMCTQCAEGYVPASLNSNGQWVEAFDGSSNPNLCANQGDNPQAGCLKTFRDQGCQDDTNPVYCYKKTDLSFCPDPFVGDDDSSLASVSQECKYFSNGDWVKRGSGERSPFPGEECDTYSICGFEQEKTLGIKKDTYRVVCDSCKPGHAGGLTSTTLNWSELKSPIADPPLVDDAGMLGVCNVESTPYPSMCYNKNSSFTSCPSLPVADSADSESVIDKLFPDGLKSQDCEYRHNNRWVDVDPGESSPFDAGSCSQFEMCDVSEDDMKTSFKIACKNCAYGFYPSAPVFSDKVNYLGSCKQEFYPTICYQHETMNTNWMSCPTSGYQDVKCKYWKTPGYGKVVDNGAAPRTEKPVWESKSEGQLSPYYYDSIDTATESNKEHVCSEYKMCHSKIDDPNDPEYMDKDEYYLVCTQCAGGYYPTVIATANDKPGAEYGNCAASDQLIITECSRIPTSKPTPAPTSSFILPPDYTDDEIDEEEIIDDKDDKDTGGGGEENDFSRPEGLTDKLREVVGDNTPLVVGGFIALCIGCGFCALKGGCSCGGGGGGRYDDEDDYDYEYDSDTDDSSRYSGEDSSRYTGSSKYSRDSSGDVSTDSSRESSNFDYENPMRGAKEHGKGDMKVGRGGLLEMT</sequence>
<protein>
    <submittedName>
        <fullName evidence="2">Uncharacterized protein</fullName>
    </submittedName>
</protein>
<reference evidence="2" key="1">
    <citation type="submission" date="2022-07" db="EMBL/GenBank/DDBJ databases">
        <title>Genome analysis of Parmales, a sister group of diatoms, reveals the evolutionary specialization of diatoms from phago-mixotrophs to photoautotrophs.</title>
        <authorList>
            <person name="Ban H."/>
            <person name="Sato S."/>
            <person name="Yoshikawa S."/>
            <person name="Kazumasa Y."/>
            <person name="Nakamura Y."/>
            <person name="Ichinomiya M."/>
            <person name="Saitoh K."/>
            <person name="Sato N."/>
            <person name="Blanc-Mathieu R."/>
            <person name="Endo H."/>
            <person name="Kuwata A."/>
            <person name="Ogata H."/>
        </authorList>
    </citation>
    <scope>NUCLEOTIDE SEQUENCE</scope>
</reference>
<name>A0A9W7FX59_9STRA</name>
<dbReference type="OrthoDB" id="413581at2759"/>
<evidence type="ECO:0000313" key="2">
    <source>
        <dbReference type="EMBL" id="GMI25170.1"/>
    </source>
</evidence>
<gene>
    <name evidence="2" type="ORF">TrRE_jg1400</name>
</gene>